<dbReference type="AlphaFoldDB" id="A0A9X3Z6N5"/>
<feature type="repeat" description="TPR" evidence="1">
    <location>
        <begin position="125"/>
        <end position="158"/>
    </location>
</feature>
<dbReference type="PANTHER" id="PTHR44216">
    <property type="entry name" value="PROTEIN O-MANNOSYL-TRANSFERASE TMTC2"/>
    <property type="match status" value="1"/>
</dbReference>
<gene>
    <name evidence="2" type="ORF">NYP16_04430</name>
</gene>
<dbReference type="InterPro" id="IPR052384">
    <property type="entry name" value="TMTC_O-mannosyltransferase"/>
</dbReference>
<keyword evidence="1" id="KW-0802">TPR repeat</keyword>
<dbReference type="GO" id="GO:0000030">
    <property type="term" value="F:mannosyltransferase activity"/>
    <property type="evidence" value="ECO:0007669"/>
    <property type="project" value="TreeGrafter"/>
</dbReference>
<name>A0A9X3Z6N5_9PROT</name>
<dbReference type="GO" id="GO:0035269">
    <property type="term" value="P:protein O-linked glycosylation via mannose"/>
    <property type="evidence" value="ECO:0007669"/>
    <property type="project" value="TreeGrafter"/>
</dbReference>
<accession>A0A9X3Z6N5</accession>
<dbReference type="EMBL" id="JANWOI010000001">
    <property type="protein sequence ID" value="MDA5193203.1"/>
    <property type="molecule type" value="Genomic_DNA"/>
</dbReference>
<organism evidence="2 3">
    <name type="scientific">Govanella unica</name>
    <dbReference type="NCBI Taxonomy" id="2975056"/>
    <lineage>
        <taxon>Bacteria</taxon>
        <taxon>Pseudomonadati</taxon>
        <taxon>Pseudomonadota</taxon>
        <taxon>Alphaproteobacteria</taxon>
        <taxon>Emcibacterales</taxon>
        <taxon>Govanellaceae</taxon>
        <taxon>Govanella</taxon>
    </lineage>
</organism>
<evidence type="ECO:0000313" key="3">
    <source>
        <dbReference type="Proteomes" id="UP001141619"/>
    </source>
</evidence>
<keyword evidence="3" id="KW-1185">Reference proteome</keyword>
<dbReference type="InterPro" id="IPR019734">
    <property type="entry name" value="TPR_rpt"/>
</dbReference>
<dbReference type="Proteomes" id="UP001141619">
    <property type="component" value="Unassembled WGS sequence"/>
</dbReference>
<dbReference type="SUPFAM" id="SSF53756">
    <property type="entry name" value="UDP-Glycosyltransferase/glycogen phosphorylase"/>
    <property type="match status" value="1"/>
</dbReference>
<dbReference type="SMART" id="SM00028">
    <property type="entry name" value="TPR"/>
    <property type="match status" value="4"/>
</dbReference>
<evidence type="ECO:0000256" key="1">
    <source>
        <dbReference type="PROSITE-ProRule" id="PRU00339"/>
    </source>
</evidence>
<protein>
    <submittedName>
        <fullName evidence="2">Tetratricopeptide repeat protein</fullName>
    </submittedName>
</protein>
<comment type="caution">
    <text evidence="2">The sequence shown here is derived from an EMBL/GenBank/DDBJ whole genome shotgun (WGS) entry which is preliminary data.</text>
</comment>
<sequence>MTQASAELSPSLHSLPEATLRKLQTLLTKSKKHADSGDWASASKYLVEAWNLNPRDFDLLVAVAEGLGKLGVRRQALEVLEQALAIHGPKADVLAVLGNLASDLEMYDTMEKIYRIYIPLKPDDPTGYNNLASALEKQDKLDEAIDFLQEVIPLFPDIASLWNTIGTAVSLRDGYKASIPFYSEAYRLAPESYNVLNNISLAYEHSGNHKQAIQFAKKAIKVNFKNWNAHMGLSSSALATGDLRTGWREYEWRNKPGAANALYYTHEHADWKGESLAGKRLLICPEQGLGDEILFAASYPRLTAEAEQLYIGCDRRLVTLYQRSFPTAVIGAYGDGFHNSYRYRSMPTLQKDLPPADRAIACGSVPLHRWKSVASIPDNVDGFLIPDPERLAVWRTRLADLGPKPKIGIYWRSGKQNARRNKHYAPIEVWGPVFAAFPDVDFINLQYGDCADELALVRDQFGATIHQWDDANLRDDLETVAALSKAVDLVIGPASAPGMFSFAVGTPTWWLLPTRPWWSFGANEVTPFFSKGRMLIGSIDDPWDGLIPRLIQDLRGYLDQNRSGSL</sequence>
<dbReference type="InterPro" id="IPR011990">
    <property type="entry name" value="TPR-like_helical_dom_sf"/>
</dbReference>
<reference evidence="2" key="1">
    <citation type="submission" date="2022-08" db="EMBL/GenBank/DDBJ databases">
        <authorList>
            <person name="Vandamme P."/>
            <person name="Hettiarachchi A."/>
            <person name="Peeters C."/>
            <person name="Cnockaert M."/>
            <person name="Carlier A."/>
        </authorList>
    </citation>
    <scope>NUCLEOTIDE SEQUENCE</scope>
    <source>
        <strain evidence="2">LMG 31809</strain>
    </source>
</reference>
<dbReference type="SUPFAM" id="SSF48452">
    <property type="entry name" value="TPR-like"/>
    <property type="match status" value="1"/>
</dbReference>
<proteinExistence type="predicted"/>
<dbReference type="Gene3D" id="1.25.40.10">
    <property type="entry name" value="Tetratricopeptide repeat domain"/>
    <property type="match status" value="1"/>
</dbReference>
<feature type="repeat" description="TPR" evidence="1">
    <location>
        <begin position="193"/>
        <end position="226"/>
    </location>
</feature>
<dbReference type="PROSITE" id="PS50005">
    <property type="entry name" value="TPR"/>
    <property type="match status" value="3"/>
</dbReference>
<dbReference type="RefSeq" id="WP_274942897.1">
    <property type="nucleotide sequence ID" value="NZ_JANWOI010000001.1"/>
</dbReference>
<reference evidence="2" key="2">
    <citation type="journal article" date="2023" name="Syst. Appl. Microbiol.">
        <title>Govania unica gen. nov., sp. nov., a rare biosphere bacterium that represents a novel family in the class Alphaproteobacteria.</title>
        <authorList>
            <person name="Vandamme P."/>
            <person name="Peeters C."/>
            <person name="Hettiarachchi A."/>
            <person name="Cnockaert M."/>
            <person name="Carlier A."/>
        </authorList>
    </citation>
    <scope>NUCLEOTIDE SEQUENCE</scope>
    <source>
        <strain evidence="2">LMG 31809</strain>
    </source>
</reference>
<dbReference type="Pfam" id="PF13374">
    <property type="entry name" value="TPR_10"/>
    <property type="match status" value="1"/>
</dbReference>
<dbReference type="Pfam" id="PF13181">
    <property type="entry name" value="TPR_8"/>
    <property type="match status" value="1"/>
</dbReference>
<dbReference type="PANTHER" id="PTHR44216:SF3">
    <property type="entry name" value="PROTEIN O-MANNOSYL-TRANSFERASE TMTC2"/>
    <property type="match status" value="1"/>
</dbReference>
<evidence type="ECO:0000313" key="2">
    <source>
        <dbReference type="EMBL" id="MDA5193203.1"/>
    </source>
</evidence>
<feature type="repeat" description="TPR" evidence="1">
    <location>
        <begin position="159"/>
        <end position="192"/>
    </location>
</feature>